<dbReference type="GO" id="GO:0003677">
    <property type="term" value="F:DNA binding"/>
    <property type="evidence" value="ECO:0007669"/>
    <property type="project" value="UniProtKB-KW"/>
</dbReference>
<dbReference type="GO" id="GO:0003700">
    <property type="term" value="F:DNA-binding transcription factor activity"/>
    <property type="evidence" value="ECO:0007669"/>
    <property type="project" value="InterPro"/>
</dbReference>
<sequence length="127" mass="14498">MDRNQEDHTCIRLLADPVQIQTCKKHLIDTEQSLASLAQVLNLAGNEVRLKIIYLLNREGELCPCDLSDILGMTIPAVSQHLRKLKDANIIQFRKEGQTIFYALKSNHADIINPLFLHIQQKKELIV</sequence>
<dbReference type="SUPFAM" id="SSF46785">
    <property type="entry name" value="Winged helix' DNA-binding domain"/>
    <property type="match status" value="1"/>
</dbReference>
<accession>F4L7N7</accession>
<evidence type="ECO:0000256" key="1">
    <source>
        <dbReference type="ARBA" id="ARBA00023015"/>
    </source>
</evidence>
<evidence type="ECO:0000256" key="3">
    <source>
        <dbReference type="ARBA" id="ARBA00023163"/>
    </source>
</evidence>
<dbReference type="PANTHER" id="PTHR33154">
    <property type="entry name" value="TRANSCRIPTIONAL REGULATOR, ARSR FAMILY"/>
    <property type="match status" value="1"/>
</dbReference>
<evidence type="ECO:0000313" key="5">
    <source>
        <dbReference type="EMBL" id="AEE54395.1"/>
    </source>
</evidence>
<dbReference type="InterPro" id="IPR051081">
    <property type="entry name" value="HTH_MetalResp_TranReg"/>
</dbReference>
<dbReference type="PROSITE" id="PS50987">
    <property type="entry name" value="HTH_ARSR_2"/>
    <property type="match status" value="1"/>
</dbReference>
<keyword evidence="3" id="KW-0804">Transcription</keyword>
<dbReference type="CDD" id="cd00090">
    <property type="entry name" value="HTH_ARSR"/>
    <property type="match status" value="1"/>
</dbReference>
<dbReference type="Proteomes" id="UP000008461">
    <property type="component" value="Plasmid pHALHY01"/>
</dbReference>
<dbReference type="HOGENOM" id="CLU_097806_7_3_10"/>
<keyword evidence="6" id="KW-1185">Reference proteome</keyword>
<proteinExistence type="predicted"/>
<gene>
    <name evidence="5" type="ordered locus">Halhy_6579</name>
</gene>
<dbReference type="InterPro" id="IPR011991">
    <property type="entry name" value="ArsR-like_HTH"/>
</dbReference>
<reference key="2">
    <citation type="submission" date="2011-04" db="EMBL/GenBank/DDBJ databases">
        <title>Complete sequence of plasmid 1 of Haliscomenobacter hydrossis DSM 1100.</title>
        <authorList>
            <consortium name="US DOE Joint Genome Institute (JGI-PGF)"/>
            <person name="Lucas S."/>
            <person name="Han J."/>
            <person name="Lapidus A."/>
            <person name="Bruce D."/>
            <person name="Goodwin L."/>
            <person name="Pitluck S."/>
            <person name="Peters L."/>
            <person name="Kyrpides N."/>
            <person name="Mavromatis K."/>
            <person name="Ivanova N."/>
            <person name="Ovchinnikova G."/>
            <person name="Pagani I."/>
            <person name="Daligault H."/>
            <person name="Detter J.C."/>
            <person name="Han C."/>
            <person name="Land M."/>
            <person name="Hauser L."/>
            <person name="Markowitz V."/>
            <person name="Cheng J.-F."/>
            <person name="Hugenholtz P."/>
            <person name="Woyke T."/>
            <person name="Wu D."/>
            <person name="Verbarg S."/>
            <person name="Frueling A."/>
            <person name="Brambilla E."/>
            <person name="Klenk H.-P."/>
            <person name="Eisen J.A."/>
        </authorList>
    </citation>
    <scope>NUCLEOTIDE SEQUENCE</scope>
    <source>
        <strain>DSM 1100</strain>
    </source>
</reference>
<dbReference type="InterPro" id="IPR001845">
    <property type="entry name" value="HTH_ArsR_DNA-bd_dom"/>
</dbReference>
<keyword evidence="2" id="KW-0238">DNA-binding</keyword>
<dbReference type="NCBIfam" id="NF033788">
    <property type="entry name" value="HTH_metalloreg"/>
    <property type="match status" value="1"/>
</dbReference>
<dbReference type="PANTHER" id="PTHR33154:SF18">
    <property type="entry name" value="ARSENICAL RESISTANCE OPERON REPRESSOR"/>
    <property type="match status" value="1"/>
</dbReference>
<evidence type="ECO:0000259" key="4">
    <source>
        <dbReference type="PROSITE" id="PS50987"/>
    </source>
</evidence>
<reference evidence="5 6" key="1">
    <citation type="journal article" date="2011" name="Stand. Genomic Sci.">
        <title>Complete genome sequence of Haliscomenobacter hydrossis type strain (O).</title>
        <authorList>
            <consortium name="US DOE Joint Genome Institute (JGI-PGF)"/>
            <person name="Daligault H."/>
            <person name="Lapidus A."/>
            <person name="Zeytun A."/>
            <person name="Nolan M."/>
            <person name="Lucas S."/>
            <person name="Del Rio T.G."/>
            <person name="Tice H."/>
            <person name="Cheng J.F."/>
            <person name="Tapia R."/>
            <person name="Han C."/>
            <person name="Goodwin L."/>
            <person name="Pitluck S."/>
            <person name="Liolios K."/>
            <person name="Pagani I."/>
            <person name="Ivanova N."/>
            <person name="Huntemann M."/>
            <person name="Mavromatis K."/>
            <person name="Mikhailova N."/>
            <person name="Pati A."/>
            <person name="Chen A."/>
            <person name="Palaniappan K."/>
            <person name="Land M."/>
            <person name="Hauser L."/>
            <person name="Brambilla E.M."/>
            <person name="Rohde M."/>
            <person name="Verbarg S."/>
            <person name="Goker M."/>
            <person name="Bristow J."/>
            <person name="Eisen J.A."/>
            <person name="Markowitz V."/>
            <person name="Hugenholtz P."/>
            <person name="Kyrpides N.C."/>
            <person name="Klenk H.P."/>
            <person name="Woyke T."/>
        </authorList>
    </citation>
    <scope>NUCLEOTIDE SEQUENCE [LARGE SCALE GENOMIC DNA]</scope>
    <source>
        <strain evidence="6">ATCC 27775 / DSM 1100 / LMG 10767 / O</strain>
        <plasmid evidence="6">Plasmid pHALHY01</plasmid>
    </source>
</reference>
<dbReference type="Gene3D" id="1.10.10.10">
    <property type="entry name" value="Winged helix-like DNA-binding domain superfamily/Winged helix DNA-binding domain"/>
    <property type="match status" value="1"/>
</dbReference>
<feature type="domain" description="HTH arsR-type" evidence="4">
    <location>
        <begin position="29"/>
        <end position="124"/>
    </location>
</feature>
<dbReference type="EMBL" id="CP002692">
    <property type="protein sequence ID" value="AEE54395.1"/>
    <property type="molecule type" value="Genomic_DNA"/>
</dbReference>
<protein>
    <submittedName>
        <fullName evidence="5">Transcriptional regulator, ArsR family</fullName>
    </submittedName>
</protein>
<dbReference type="RefSeq" id="WP_013768912.1">
    <property type="nucleotide sequence ID" value="NC_015511.1"/>
</dbReference>
<geneLocation type="plasmid" evidence="5 6">
    <name>pHALHY01</name>
</geneLocation>
<keyword evidence="5" id="KW-0614">Plasmid</keyword>
<dbReference type="OrthoDB" id="9794330at2"/>
<organism evidence="5 6">
    <name type="scientific">Haliscomenobacter hydrossis (strain ATCC 27775 / DSM 1100 / LMG 10767 / O)</name>
    <dbReference type="NCBI Taxonomy" id="760192"/>
    <lineage>
        <taxon>Bacteria</taxon>
        <taxon>Pseudomonadati</taxon>
        <taxon>Bacteroidota</taxon>
        <taxon>Saprospiria</taxon>
        <taxon>Saprospirales</taxon>
        <taxon>Haliscomenobacteraceae</taxon>
        <taxon>Haliscomenobacter</taxon>
    </lineage>
</organism>
<dbReference type="Pfam" id="PF01022">
    <property type="entry name" value="HTH_5"/>
    <property type="match status" value="1"/>
</dbReference>
<dbReference type="InterPro" id="IPR036390">
    <property type="entry name" value="WH_DNA-bd_sf"/>
</dbReference>
<dbReference type="PRINTS" id="PR00778">
    <property type="entry name" value="HTHARSR"/>
</dbReference>
<keyword evidence="1" id="KW-0805">Transcription regulation</keyword>
<dbReference type="AlphaFoldDB" id="F4L7N7"/>
<evidence type="ECO:0000313" key="6">
    <source>
        <dbReference type="Proteomes" id="UP000008461"/>
    </source>
</evidence>
<dbReference type="InterPro" id="IPR036388">
    <property type="entry name" value="WH-like_DNA-bd_sf"/>
</dbReference>
<dbReference type="KEGG" id="hhy:Halhy_6579"/>
<dbReference type="SMART" id="SM00418">
    <property type="entry name" value="HTH_ARSR"/>
    <property type="match status" value="1"/>
</dbReference>
<name>F4L7N7_HALH1</name>
<evidence type="ECO:0000256" key="2">
    <source>
        <dbReference type="ARBA" id="ARBA00023125"/>
    </source>
</evidence>